<dbReference type="Gene3D" id="2.60.120.10">
    <property type="entry name" value="Jelly Rolls"/>
    <property type="match status" value="1"/>
</dbReference>
<sequence>MESRCTSSFVQHRLARGVTSFTVLGILAGHFQPFQKESPMFKVNEYFDGTVKSIAFSQVDGQATIGVMAAGEYEFGTAQREIMHVISGELNVKLPDSTDWETFSTGSQFNVPANSKFQLKVSVDTAYLCEYR</sequence>
<dbReference type="Pfam" id="PF06865">
    <property type="entry name" value="Ppnp"/>
    <property type="match status" value="1"/>
</dbReference>
<accession>A0A0P9UTA9</accession>
<dbReference type="SUPFAM" id="SSF51182">
    <property type="entry name" value="RmlC-like cupins"/>
    <property type="match status" value="1"/>
</dbReference>
<reference evidence="4 5" key="1">
    <citation type="submission" date="2015-09" db="EMBL/GenBank/DDBJ databases">
        <title>Genome announcement of multiple Pseudomonas syringae strains.</title>
        <authorList>
            <person name="Thakur S."/>
            <person name="Wang P.W."/>
            <person name="Gong Y."/>
            <person name="Weir B.S."/>
            <person name="Guttman D.S."/>
        </authorList>
    </citation>
    <scope>NUCLEOTIDE SEQUENCE [LARGE SCALE GENOMIC DNA]</scope>
    <source>
        <strain evidence="4 5">ICMP6289</strain>
    </source>
</reference>
<comment type="caution">
    <text evidence="4">The sequence shown here is derived from an EMBL/GenBank/DDBJ whole genome shotgun (WGS) entry which is preliminary data.</text>
</comment>
<dbReference type="GO" id="GO:0004731">
    <property type="term" value="F:purine-nucleoside phosphorylase activity"/>
    <property type="evidence" value="ECO:0007669"/>
    <property type="project" value="UniProtKB-UniRule"/>
</dbReference>
<dbReference type="GO" id="GO:0004850">
    <property type="term" value="F:uridine phosphorylase activity"/>
    <property type="evidence" value="ECO:0007669"/>
    <property type="project" value="RHEA"/>
</dbReference>
<proteinExistence type="inferred from homology"/>
<comment type="catalytic activity">
    <reaction evidence="3">
        <text>guanosine + phosphate = alpha-D-ribose 1-phosphate + guanine</text>
        <dbReference type="Rhea" id="RHEA:13233"/>
        <dbReference type="ChEBI" id="CHEBI:16235"/>
        <dbReference type="ChEBI" id="CHEBI:16750"/>
        <dbReference type="ChEBI" id="CHEBI:43474"/>
        <dbReference type="ChEBI" id="CHEBI:57720"/>
        <dbReference type="EC" id="2.4.2.1"/>
    </reaction>
</comment>
<dbReference type="GO" id="GO:0009032">
    <property type="term" value="F:thymidine phosphorylase activity"/>
    <property type="evidence" value="ECO:0007669"/>
    <property type="project" value="RHEA"/>
</dbReference>
<dbReference type="EMBL" id="LJQT01000106">
    <property type="protein sequence ID" value="KPX92818.1"/>
    <property type="molecule type" value="Genomic_DNA"/>
</dbReference>
<comment type="catalytic activity">
    <reaction evidence="3">
        <text>inosine + phosphate = alpha-D-ribose 1-phosphate + hypoxanthine</text>
        <dbReference type="Rhea" id="RHEA:27646"/>
        <dbReference type="ChEBI" id="CHEBI:17368"/>
        <dbReference type="ChEBI" id="CHEBI:17596"/>
        <dbReference type="ChEBI" id="CHEBI:43474"/>
        <dbReference type="ChEBI" id="CHEBI:57720"/>
        <dbReference type="EC" id="2.4.2.1"/>
    </reaction>
</comment>
<dbReference type="HAMAP" id="MF_01537">
    <property type="entry name" value="Nucleos_phosphorylase_PpnP"/>
    <property type="match status" value="1"/>
</dbReference>
<comment type="catalytic activity">
    <reaction evidence="3">
        <text>cytidine + phosphate = cytosine + alpha-D-ribose 1-phosphate</text>
        <dbReference type="Rhea" id="RHEA:52540"/>
        <dbReference type="ChEBI" id="CHEBI:16040"/>
        <dbReference type="ChEBI" id="CHEBI:17562"/>
        <dbReference type="ChEBI" id="CHEBI:43474"/>
        <dbReference type="ChEBI" id="CHEBI:57720"/>
        <dbReference type="EC" id="2.4.2.2"/>
    </reaction>
</comment>
<organism evidence="4 5">
    <name type="scientific">Pseudomonas meliae</name>
    <dbReference type="NCBI Taxonomy" id="86176"/>
    <lineage>
        <taxon>Bacteria</taxon>
        <taxon>Pseudomonadati</taxon>
        <taxon>Pseudomonadota</taxon>
        <taxon>Gammaproteobacteria</taxon>
        <taxon>Pseudomonadales</taxon>
        <taxon>Pseudomonadaceae</taxon>
        <taxon>Pseudomonas</taxon>
    </lineage>
</organism>
<protein>
    <recommendedName>
        <fullName evidence="3">Pyrimidine/purine nucleoside phosphorylase</fullName>
        <ecNumber evidence="3">2.4.2.1</ecNumber>
        <ecNumber evidence="3">2.4.2.2</ecNumber>
    </recommendedName>
    <alternativeName>
        <fullName evidence="3">Adenosine phosphorylase</fullName>
    </alternativeName>
    <alternativeName>
        <fullName evidence="3">Cytidine phosphorylase</fullName>
    </alternativeName>
    <alternativeName>
        <fullName evidence="3">Guanosine phosphorylase</fullName>
    </alternativeName>
    <alternativeName>
        <fullName evidence="3">Inosine phosphorylase</fullName>
    </alternativeName>
    <alternativeName>
        <fullName evidence="3">Thymidine phosphorylase</fullName>
    </alternativeName>
    <alternativeName>
        <fullName evidence="3">Uridine phosphorylase</fullName>
    </alternativeName>
    <alternativeName>
        <fullName evidence="3">Xanthosine phosphorylase</fullName>
    </alternativeName>
</protein>
<gene>
    <name evidence="3" type="primary">ppnP</name>
    <name evidence="4" type="ORF">ALO64_01585</name>
</gene>
<dbReference type="EC" id="2.4.2.1" evidence="3"/>
<keyword evidence="5" id="KW-1185">Reference proteome</keyword>
<comment type="catalytic activity">
    <reaction evidence="3">
        <text>a purine D-ribonucleoside + phosphate = a purine nucleobase + alpha-D-ribose 1-phosphate</text>
        <dbReference type="Rhea" id="RHEA:19805"/>
        <dbReference type="ChEBI" id="CHEBI:26386"/>
        <dbReference type="ChEBI" id="CHEBI:43474"/>
        <dbReference type="ChEBI" id="CHEBI:57720"/>
        <dbReference type="ChEBI" id="CHEBI:142355"/>
        <dbReference type="EC" id="2.4.2.1"/>
    </reaction>
</comment>
<evidence type="ECO:0000313" key="5">
    <source>
        <dbReference type="Proteomes" id="UP000050455"/>
    </source>
</evidence>
<dbReference type="PANTHER" id="PTHR36540:SF1">
    <property type="entry name" value="PYRIMIDINE_PURINE NUCLEOSIDE PHOSPHORYLASE"/>
    <property type="match status" value="1"/>
</dbReference>
<dbReference type="CDD" id="cd20296">
    <property type="entry name" value="cupin_PpnP-like"/>
    <property type="match status" value="1"/>
</dbReference>
<dbReference type="GO" id="GO:0005829">
    <property type="term" value="C:cytosol"/>
    <property type="evidence" value="ECO:0007669"/>
    <property type="project" value="TreeGrafter"/>
</dbReference>
<dbReference type="GO" id="GO:0047975">
    <property type="term" value="F:guanosine phosphorylase activity"/>
    <property type="evidence" value="ECO:0007669"/>
    <property type="project" value="RHEA"/>
</dbReference>
<dbReference type="InterPro" id="IPR011051">
    <property type="entry name" value="RmlC_Cupin_sf"/>
</dbReference>
<dbReference type="InterPro" id="IPR009664">
    <property type="entry name" value="Ppnp"/>
</dbReference>
<dbReference type="FunFam" id="2.60.120.10:FF:000016">
    <property type="entry name" value="Pyrimidine/purine nucleoside phosphorylase"/>
    <property type="match status" value="1"/>
</dbReference>
<evidence type="ECO:0000256" key="2">
    <source>
        <dbReference type="ARBA" id="ARBA00022679"/>
    </source>
</evidence>
<name>A0A0P9UTA9_9PSED</name>
<evidence type="ECO:0000256" key="3">
    <source>
        <dbReference type="HAMAP-Rule" id="MF_01537"/>
    </source>
</evidence>
<evidence type="ECO:0000313" key="4">
    <source>
        <dbReference type="EMBL" id="KPX92818.1"/>
    </source>
</evidence>
<comment type="catalytic activity">
    <reaction evidence="3">
        <text>thymidine + phosphate = 2-deoxy-alpha-D-ribose 1-phosphate + thymine</text>
        <dbReference type="Rhea" id="RHEA:16037"/>
        <dbReference type="ChEBI" id="CHEBI:17748"/>
        <dbReference type="ChEBI" id="CHEBI:17821"/>
        <dbReference type="ChEBI" id="CHEBI:43474"/>
        <dbReference type="ChEBI" id="CHEBI:57259"/>
        <dbReference type="EC" id="2.4.2.2"/>
    </reaction>
</comment>
<dbReference type="EC" id="2.4.2.2" evidence="3"/>
<comment type="function">
    <text evidence="3">Catalyzes the phosphorolysis of diverse nucleosides, yielding D-ribose 1-phosphate and the respective free bases. Can use uridine, adenosine, guanosine, cytidine, thymidine, inosine and xanthosine as substrates. Also catalyzes the reverse reactions.</text>
</comment>
<keyword evidence="1 3" id="KW-0328">Glycosyltransferase</keyword>
<dbReference type="InterPro" id="IPR014710">
    <property type="entry name" value="RmlC-like_jellyroll"/>
</dbReference>
<comment type="catalytic activity">
    <reaction evidence="3">
        <text>adenosine + phosphate = alpha-D-ribose 1-phosphate + adenine</text>
        <dbReference type="Rhea" id="RHEA:27642"/>
        <dbReference type="ChEBI" id="CHEBI:16335"/>
        <dbReference type="ChEBI" id="CHEBI:16708"/>
        <dbReference type="ChEBI" id="CHEBI:43474"/>
        <dbReference type="ChEBI" id="CHEBI:57720"/>
        <dbReference type="EC" id="2.4.2.1"/>
    </reaction>
</comment>
<dbReference type="PATRIC" id="fig|86176.4.peg.1719"/>
<comment type="catalytic activity">
    <reaction evidence="3">
        <text>uridine + phosphate = alpha-D-ribose 1-phosphate + uracil</text>
        <dbReference type="Rhea" id="RHEA:24388"/>
        <dbReference type="ChEBI" id="CHEBI:16704"/>
        <dbReference type="ChEBI" id="CHEBI:17568"/>
        <dbReference type="ChEBI" id="CHEBI:43474"/>
        <dbReference type="ChEBI" id="CHEBI:57720"/>
        <dbReference type="EC" id="2.4.2.2"/>
    </reaction>
</comment>
<dbReference type="AlphaFoldDB" id="A0A0P9UTA9"/>
<comment type="catalytic activity">
    <reaction evidence="3">
        <text>xanthosine + phosphate = alpha-D-ribose 1-phosphate + xanthine</text>
        <dbReference type="Rhea" id="RHEA:27638"/>
        <dbReference type="ChEBI" id="CHEBI:17712"/>
        <dbReference type="ChEBI" id="CHEBI:18107"/>
        <dbReference type="ChEBI" id="CHEBI:43474"/>
        <dbReference type="ChEBI" id="CHEBI:57720"/>
        <dbReference type="EC" id="2.4.2.1"/>
    </reaction>
</comment>
<evidence type="ECO:0000256" key="1">
    <source>
        <dbReference type="ARBA" id="ARBA00022676"/>
    </source>
</evidence>
<dbReference type="PANTHER" id="PTHR36540">
    <property type="entry name" value="PYRIMIDINE/PURINE NUCLEOSIDE PHOSPHORYLASE"/>
    <property type="match status" value="1"/>
</dbReference>
<keyword evidence="2 3" id="KW-0808">Transferase</keyword>
<comment type="similarity">
    <text evidence="3">Belongs to the nucleoside phosphorylase PpnP family.</text>
</comment>
<dbReference type="Proteomes" id="UP000050455">
    <property type="component" value="Unassembled WGS sequence"/>
</dbReference>